<name>A0AAD3SKL0_NEPGR</name>
<dbReference type="AlphaFoldDB" id="A0AAD3SKL0"/>
<comment type="caution">
    <text evidence="1">The sequence shown here is derived from an EMBL/GenBank/DDBJ whole genome shotgun (WGS) entry which is preliminary data.</text>
</comment>
<accession>A0AAD3SKL0</accession>
<gene>
    <name evidence="1" type="ORF">Nepgr_014749</name>
</gene>
<dbReference type="EMBL" id="BSYO01000012">
    <property type="protein sequence ID" value="GMH12908.1"/>
    <property type="molecule type" value="Genomic_DNA"/>
</dbReference>
<evidence type="ECO:0000313" key="2">
    <source>
        <dbReference type="Proteomes" id="UP001279734"/>
    </source>
</evidence>
<evidence type="ECO:0000313" key="1">
    <source>
        <dbReference type="EMBL" id="GMH12908.1"/>
    </source>
</evidence>
<organism evidence="1 2">
    <name type="scientific">Nepenthes gracilis</name>
    <name type="common">Slender pitcher plant</name>
    <dbReference type="NCBI Taxonomy" id="150966"/>
    <lineage>
        <taxon>Eukaryota</taxon>
        <taxon>Viridiplantae</taxon>
        <taxon>Streptophyta</taxon>
        <taxon>Embryophyta</taxon>
        <taxon>Tracheophyta</taxon>
        <taxon>Spermatophyta</taxon>
        <taxon>Magnoliopsida</taxon>
        <taxon>eudicotyledons</taxon>
        <taxon>Gunneridae</taxon>
        <taxon>Pentapetalae</taxon>
        <taxon>Caryophyllales</taxon>
        <taxon>Nepenthaceae</taxon>
        <taxon>Nepenthes</taxon>
    </lineage>
</organism>
<sequence>MKSLIGLNGSDPLSPPPVSLRVPSEVENASLRLPGSLAHKNQVDPPIATGVSQGGMASSLHQNGGLDFECYSCNPVESVSPQADPLSGLLGSSAALSPVLGSVPLACPRFPS</sequence>
<proteinExistence type="predicted"/>
<protein>
    <submittedName>
        <fullName evidence="1">Uncharacterized protein</fullName>
    </submittedName>
</protein>
<reference evidence="1" key="1">
    <citation type="submission" date="2023-05" db="EMBL/GenBank/DDBJ databases">
        <title>Nepenthes gracilis genome sequencing.</title>
        <authorList>
            <person name="Fukushima K."/>
        </authorList>
    </citation>
    <scope>NUCLEOTIDE SEQUENCE</scope>
    <source>
        <strain evidence="1">SING2019-196</strain>
    </source>
</reference>
<keyword evidence="2" id="KW-1185">Reference proteome</keyword>
<dbReference type="Proteomes" id="UP001279734">
    <property type="component" value="Unassembled WGS sequence"/>
</dbReference>